<dbReference type="WBParaSite" id="nRc.2.0.1.t28436-RA">
    <property type="protein sequence ID" value="nRc.2.0.1.t28436-RA"/>
    <property type="gene ID" value="nRc.2.0.1.g28436"/>
</dbReference>
<evidence type="ECO:0000256" key="1">
    <source>
        <dbReference type="SAM" id="MobiDB-lite"/>
    </source>
</evidence>
<dbReference type="AlphaFoldDB" id="A0A915JRD4"/>
<sequence length="199" mass="23300">MSLEEREVAKSQHLKIFDEGVHTRKKYESYLDKPYRFIWYPPAQKFGWLPNRGCQAKQGKIKRSLTLADTTYIGTTNDTIHELIEQYVYGGDRQEHFGNIEQNEYLAMATILDPRFKGTKFSNKIYMQEATEAIMQKLKTLIRKTKTVDDQIADASKPKRQKQAQKSSAFWTSDDEMVDADDFNMHHHEEGEILDAEWQ</sequence>
<name>A0A915JRD4_ROMCU</name>
<keyword evidence="2" id="KW-1185">Reference proteome</keyword>
<protein>
    <submittedName>
        <fullName evidence="3">Uncharacterized protein</fullName>
    </submittedName>
</protein>
<evidence type="ECO:0000313" key="2">
    <source>
        <dbReference type="Proteomes" id="UP000887565"/>
    </source>
</evidence>
<reference evidence="3" key="1">
    <citation type="submission" date="2022-11" db="UniProtKB">
        <authorList>
            <consortium name="WormBaseParasite"/>
        </authorList>
    </citation>
    <scope>IDENTIFICATION</scope>
</reference>
<evidence type="ECO:0000313" key="3">
    <source>
        <dbReference type="WBParaSite" id="nRc.2.0.1.t28436-RA"/>
    </source>
</evidence>
<dbReference type="Proteomes" id="UP000887565">
    <property type="component" value="Unplaced"/>
</dbReference>
<accession>A0A915JRD4</accession>
<feature type="region of interest" description="Disordered" evidence="1">
    <location>
        <begin position="152"/>
        <end position="175"/>
    </location>
</feature>
<organism evidence="2 3">
    <name type="scientific">Romanomermis culicivorax</name>
    <name type="common">Nematode worm</name>
    <dbReference type="NCBI Taxonomy" id="13658"/>
    <lineage>
        <taxon>Eukaryota</taxon>
        <taxon>Metazoa</taxon>
        <taxon>Ecdysozoa</taxon>
        <taxon>Nematoda</taxon>
        <taxon>Enoplea</taxon>
        <taxon>Dorylaimia</taxon>
        <taxon>Mermithida</taxon>
        <taxon>Mermithoidea</taxon>
        <taxon>Mermithidae</taxon>
        <taxon>Romanomermis</taxon>
    </lineage>
</organism>
<proteinExistence type="predicted"/>